<dbReference type="Pfam" id="PF13557">
    <property type="entry name" value="Phenol_MetA_deg"/>
    <property type="match status" value="1"/>
</dbReference>
<name>A0A1B9F8U0_9BACT</name>
<dbReference type="STRING" id="1156395.DBT_0149"/>
<evidence type="ECO:0000313" key="1">
    <source>
        <dbReference type="EMBL" id="OCC16332.1"/>
    </source>
</evidence>
<dbReference type="EMBL" id="MAGO01000001">
    <property type="protein sequence ID" value="OCC16332.1"/>
    <property type="molecule type" value="Genomic_DNA"/>
</dbReference>
<organism evidence="1 2">
    <name type="scientific">Dissulfuribacter thermophilus</name>
    <dbReference type="NCBI Taxonomy" id="1156395"/>
    <lineage>
        <taxon>Bacteria</taxon>
        <taxon>Pseudomonadati</taxon>
        <taxon>Thermodesulfobacteriota</taxon>
        <taxon>Dissulfuribacteria</taxon>
        <taxon>Dissulfuribacterales</taxon>
        <taxon>Dissulfuribacteraceae</taxon>
        <taxon>Dissulfuribacter</taxon>
    </lineage>
</organism>
<dbReference type="InterPro" id="IPR025737">
    <property type="entry name" value="FApF"/>
</dbReference>
<evidence type="ECO:0000313" key="2">
    <source>
        <dbReference type="Proteomes" id="UP000093080"/>
    </source>
</evidence>
<sequence>MTMVRPIYLYQRLPNKIEPSPAVKALLKQKLGVDKIPLDGHVNGFAVQFSYAFNERFSFVAVKDGYADINADGGVLDWEDHSGWLDLAAGFQYSFLYDPENDFIVSGRLVAELPTGSDDVFQGNGDGNIAPSVLFLKGIGNLQINGVLGFVISMDNDDENTLFYDSWHISYAVTNWFRPLVELNHFHVLSAGDRDLKDALGQSTVDALPELDGSTIASALHDTSNTNKWDELVAGATSFNGCDIINLGGTANDENRDLVTLAIGARFRVTDWLDFGAVYEFPLTDEEESLMEDRFLLDAMITLRF</sequence>
<gene>
    <name evidence="1" type="ORF">DBT_0149</name>
</gene>
<proteinExistence type="predicted"/>
<dbReference type="AlphaFoldDB" id="A0A1B9F8U0"/>
<comment type="caution">
    <text evidence="1">The sequence shown here is derived from an EMBL/GenBank/DDBJ whole genome shotgun (WGS) entry which is preliminary data.</text>
</comment>
<reference evidence="1 2" key="1">
    <citation type="submission" date="2016-06" db="EMBL/GenBank/DDBJ databases">
        <title>Respiratory ammonification of nitrate coupled to the oxidation of elemental sulfur in deep-sea autotrophic thermophilic bacteria.</title>
        <authorList>
            <person name="Slobodkina G.B."/>
            <person name="Mardanov A.V."/>
            <person name="Ravin N.V."/>
            <person name="Frolova A.A."/>
            <person name="Viryasiv M.B."/>
            <person name="Chernyh N.A."/>
            <person name="Bonch-Osmolovskaya E.A."/>
            <person name="Slobodkin A.I."/>
        </authorList>
    </citation>
    <scope>NUCLEOTIDE SEQUENCE [LARGE SCALE GENOMIC DNA]</scope>
    <source>
        <strain evidence="1 2">S69</strain>
    </source>
</reference>
<keyword evidence="2" id="KW-1185">Reference proteome</keyword>
<protein>
    <submittedName>
        <fullName evidence="1">Uncharacterized protein</fullName>
    </submittedName>
</protein>
<dbReference type="Proteomes" id="UP000093080">
    <property type="component" value="Unassembled WGS sequence"/>
</dbReference>
<accession>A0A1B9F8U0</accession>